<evidence type="ECO:0000313" key="2">
    <source>
        <dbReference type="EMBL" id="OAE33837.1"/>
    </source>
</evidence>
<accession>A0A176WKZ4</accession>
<protein>
    <recommendedName>
        <fullName evidence="1">Reverse transcriptase Ty1/copia-type domain-containing protein</fullName>
    </recommendedName>
</protein>
<dbReference type="AlphaFoldDB" id="A0A176WKZ4"/>
<reference evidence="2" key="1">
    <citation type="submission" date="2016-03" db="EMBL/GenBank/DDBJ databases">
        <title>Mechanisms controlling the formation of the plant cell surface in tip-growing cells are functionally conserved among land plants.</title>
        <authorList>
            <person name="Honkanen S."/>
            <person name="Jones V.A."/>
            <person name="Morieri G."/>
            <person name="Champion C."/>
            <person name="Hetherington A.J."/>
            <person name="Kelly S."/>
            <person name="Saint-Marcoux D."/>
            <person name="Proust H."/>
            <person name="Prescott H."/>
            <person name="Dolan L."/>
        </authorList>
    </citation>
    <scope>NUCLEOTIDE SEQUENCE [LARGE SCALE GENOMIC DNA]</scope>
    <source>
        <tissue evidence="2">Whole gametophyte</tissue>
    </source>
</reference>
<dbReference type="EMBL" id="LVLJ01000491">
    <property type="protein sequence ID" value="OAE33837.1"/>
    <property type="molecule type" value="Genomic_DNA"/>
</dbReference>
<evidence type="ECO:0000313" key="3">
    <source>
        <dbReference type="Proteomes" id="UP000077202"/>
    </source>
</evidence>
<keyword evidence="3" id="KW-1185">Reference proteome</keyword>
<proteinExistence type="predicted"/>
<dbReference type="InterPro" id="IPR013103">
    <property type="entry name" value="RVT_2"/>
</dbReference>
<sequence>MEAQASVNKLEWNVDMERKMQSLIGNKTCEVVELCTDQTLIDFKWVYKLKDNPARDKARIFKDRRVARGFTQEKGVNYNKVFSPIAKFNMVDYKGVWTSLTSHFKLSATQYPTDAVKEGRISCVSYKQAVGNLMYLMVCTRPDIASAMGKHGLCAVLVTARFAAYLARFLHVMVGSTMVTVNIVIERNLIAVVIRDQT</sequence>
<organism evidence="2 3">
    <name type="scientific">Marchantia polymorpha subsp. ruderalis</name>
    <dbReference type="NCBI Taxonomy" id="1480154"/>
    <lineage>
        <taxon>Eukaryota</taxon>
        <taxon>Viridiplantae</taxon>
        <taxon>Streptophyta</taxon>
        <taxon>Embryophyta</taxon>
        <taxon>Marchantiophyta</taxon>
        <taxon>Marchantiopsida</taxon>
        <taxon>Marchantiidae</taxon>
        <taxon>Marchantiales</taxon>
        <taxon>Marchantiaceae</taxon>
        <taxon>Marchantia</taxon>
    </lineage>
</organism>
<dbReference type="Proteomes" id="UP000077202">
    <property type="component" value="Unassembled WGS sequence"/>
</dbReference>
<evidence type="ECO:0000259" key="1">
    <source>
        <dbReference type="Pfam" id="PF07727"/>
    </source>
</evidence>
<comment type="caution">
    <text evidence="2">The sequence shown here is derived from an EMBL/GenBank/DDBJ whole genome shotgun (WGS) entry which is preliminary data.</text>
</comment>
<feature type="domain" description="Reverse transcriptase Ty1/copia-type" evidence="1">
    <location>
        <begin position="26"/>
        <end position="91"/>
    </location>
</feature>
<name>A0A176WKZ4_MARPO</name>
<dbReference type="Pfam" id="PF07727">
    <property type="entry name" value="RVT_2"/>
    <property type="match status" value="1"/>
</dbReference>
<gene>
    <name evidence="2" type="ORF">AXG93_3559s1030</name>
</gene>